<dbReference type="SUPFAM" id="SSF51735">
    <property type="entry name" value="NAD(P)-binding Rossmann-fold domains"/>
    <property type="match status" value="1"/>
</dbReference>
<protein>
    <submittedName>
        <fullName evidence="3">NAD-dependent epimerase/dehydratase</fullName>
    </submittedName>
</protein>
<feature type="domain" description="NAD-dependent epimerase/dehydratase" evidence="2">
    <location>
        <begin position="3"/>
        <end position="90"/>
    </location>
</feature>
<sequence>MNEMHAQYFSRSGRVKTTGLRYFNVFGEGENEKGQYASIAMQFLKNREHGEPLVIYGDGSQARDFIYVNDVAKITLMLLEKGVNPIYNVGTGSAFRYEDIADAIDMEHKKHIENPLGSYQHLTKADTTKLLNVIRDYKFTSLMDWLGGKANGLPK</sequence>
<reference evidence="3" key="1">
    <citation type="submission" date="2013-08" db="EMBL/GenBank/DDBJ databases">
        <authorList>
            <person name="Mendez C."/>
            <person name="Richter M."/>
            <person name="Ferrer M."/>
            <person name="Sanchez J."/>
        </authorList>
    </citation>
    <scope>NUCLEOTIDE SEQUENCE</scope>
</reference>
<dbReference type="PANTHER" id="PTHR43000">
    <property type="entry name" value="DTDP-D-GLUCOSE 4,6-DEHYDRATASE-RELATED"/>
    <property type="match status" value="1"/>
</dbReference>
<dbReference type="InterPro" id="IPR001509">
    <property type="entry name" value="Epimerase_deHydtase"/>
</dbReference>
<evidence type="ECO:0000256" key="1">
    <source>
        <dbReference type="ARBA" id="ARBA00007637"/>
    </source>
</evidence>
<evidence type="ECO:0000313" key="3">
    <source>
        <dbReference type="EMBL" id="EQD66198.1"/>
    </source>
</evidence>
<dbReference type="InterPro" id="IPR036291">
    <property type="entry name" value="NAD(P)-bd_dom_sf"/>
</dbReference>
<dbReference type="Gene3D" id="3.90.25.10">
    <property type="entry name" value="UDP-galactose 4-epimerase, domain 1"/>
    <property type="match status" value="1"/>
</dbReference>
<reference evidence="3" key="2">
    <citation type="journal article" date="2014" name="ISME J.">
        <title>Microbial stratification in low pH oxic and suboxic macroscopic growths along an acid mine drainage.</title>
        <authorList>
            <person name="Mendez-Garcia C."/>
            <person name="Mesa V."/>
            <person name="Sprenger R.R."/>
            <person name="Richter M."/>
            <person name="Diez M.S."/>
            <person name="Solano J."/>
            <person name="Bargiela R."/>
            <person name="Golyshina O.V."/>
            <person name="Manteca A."/>
            <person name="Ramos J.L."/>
            <person name="Gallego J.R."/>
            <person name="Llorente I."/>
            <person name="Martins Dos Santos V.A."/>
            <person name="Jensen O.N."/>
            <person name="Pelaez A.I."/>
            <person name="Sanchez J."/>
            <person name="Ferrer M."/>
        </authorList>
    </citation>
    <scope>NUCLEOTIDE SEQUENCE</scope>
</reference>
<dbReference type="EMBL" id="AUZZ01000932">
    <property type="protein sequence ID" value="EQD66198.1"/>
    <property type="molecule type" value="Genomic_DNA"/>
</dbReference>
<comment type="similarity">
    <text evidence="1">Belongs to the NAD(P)-dependent epimerase/dehydratase family.</text>
</comment>
<dbReference type="AlphaFoldDB" id="T1BCI5"/>
<dbReference type="Gene3D" id="3.40.50.720">
    <property type="entry name" value="NAD(P)-binding Rossmann-like Domain"/>
    <property type="match status" value="1"/>
</dbReference>
<evidence type="ECO:0000259" key="2">
    <source>
        <dbReference type="Pfam" id="PF01370"/>
    </source>
</evidence>
<comment type="caution">
    <text evidence="3">The sequence shown here is derived from an EMBL/GenBank/DDBJ whole genome shotgun (WGS) entry which is preliminary data.</text>
</comment>
<gene>
    <name evidence="3" type="ORF">B2A_01249</name>
</gene>
<name>T1BCI5_9ZZZZ</name>
<dbReference type="Pfam" id="PF01370">
    <property type="entry name" value="Epimerase"/>
    <property type="match status" value="1"/>
</dbReference>
<organism evidence="3">
    <name type="scientific">mine drainage metagenome</name>
    <dbReference type="NCBI Taxonomy" id="410659"/>
    <lineage>
        <taxon>unclassified sequences</taxon>
        <taxon>metagenomes</taxon>
        <taxon>ecological metagenomes</taxon>
    </lineage>
</organism>
<proteinExistence type="inferred from homology"/>
<accession>T1BCI5</accession>